<dbReference type="Proteomes" id="UP001060215">
    <property type="component" value="Chromosome 10"/>
</dbReference>
<accession>A0ACC0G915</accession>
<organism evidence="1 2">
    <name type="scientific">Camellia lanceoleosa</name>
    <dbReference type="NCBI Taxonomy" id="1840588"/>
    <lineage>
        <taxon>Eukaryota</taxon>
        <taxon>Viridiplantae</taxon>
        <taxon>Streptophyta</taxon>
        <taxon>Embryophyta</taxon>
        <taxon>Tracheophyta</taxon>
        <taxon>Spermatophyta</taxon>
        <taxon>Magnoliopsida</taxon>
        <taxon>eudicotyledons</taxon>
        <taxon>Gunneridae</taxon>
        <taxon>Pentapetalae</taxon>
        <taxon>asterids</taxon>
        <taxon>Ericales</taxon>
        <taxon>Theaceae</taxon>
        <taxon>Camellia</taxon>
    </lineage>
</organism>
<protein>
    <submittedName>
        <fullName evidence="1">Uncharacterized protein</fullName>
    </submittedName>
</protein>
<sequence length="120" mass="13773">MATNLELDDKYQYSCDDKDNWVHRWICSNPAVGFWMITPSDEFRTGGPLKQDLTSHVGPTTLSMFFSTHYAGDNLTKKLRDGEPWKKVFGPVLIYLNSVSVEEDALTLWEDAKEQVLLWA</sequence>
<reference evidence="1 2" key="1">
    <citation type="journal article" date="2022" name="Plant J.">
        <title>Chromosome-level genome of Camellia lanceoleosa provides a valuable resource for understanding genome evolution and self-incompatibility.</title>
        <authorList>
            <person name="Gong W."/>
            <person name="Xiao S."/>
            <person name="Wang L."/>
            <person name="Liao Z."/>
            <person name="Chang Y."/>
            <person name="Mo W."/>
            <person name="Hu G."/>
            <person name="Li W."/>
            <person name="Zhao G."/>
            <person name="Zhu H."/>
            <person name="Hu X."/>
            <person name="Ji K."/>
            <person name="Xiang X."/>
            <person name="Song Q."/>
            <person name="Yuan D."/>
            <person name="Jin S."/>
            <person name="Zhang L."/>
        </authorList>
    </citation>
    <scope>NUCLEOTIDE SEQUENCE [LARGE SCALE GENOMIC DNA]</scope>
    <source>
        <strain evidence="1">SQ_2022a</strain>
    </source>
</reference>
<name>A0ACC0G915_9ERIC</name>
<proteinExistence type="predicted"/>
<gene>
    <name evidence="1" type="ORF">LOK49_LG10G01049</name>
</gene>
<evidence type="ECO:0000313" key="1">
    <source>
        <dbReference type="EMBL" id="KAI7997616.1"/>
    </source>
</evidence>
<evidence type="ECO:0000313" key="2">
    <source>
        <dbReference type="Proteomes" id="UP001060215"/>
    </source>
</evidence>
<dbReference type="EMBL" id="CM045767">
    <property type="protein sequence ID" value="KAI7997616.1"/>
    <property type="molecule type" value="Genomic_DNA"/>
</dbReference>
<keyword evidence="2" id="KW-1185">Reference proteome</keyword>
<comment type="caution">
    <text evidence="1">The sequence shown here is derived from an EMBL/GenBank/DDBJ whole genome shotgun (WGS) entry which is preliminary data.</text>
</comment>